<dbReference type="InterPro" id="IPR006822">
    <property type="entry name" value="Coatomer_esu"/>
</dbReference>
<keyword evidence="11" id="KW-0472">Membrane</keyword>
<name>A0A6G3MNE8_HENSL</name>
<evidence type="ECO:0000256" key="4">
    <source>
        <dbReference type="ARBA" id="ARBA00011775"/>
    </source>
</evidence>
<keyword evidence="6" id="KW-0813">Transport</keyword>
<evidence type="ECO:0000313" key="14">
    <source>
        <dbReference type="EMBL" id="NDJ95499.1"/>
    </source>
</evidence>
<organism evidence="14">
    <name type="scientific">Henneguya salminicola</name>
    <name type="common">Myxosporean</name>
    <dbReference type="NCBI Taxonomy" id="69463"/>
    <lineage>
        <taxon>Eukaryota</taxon>
        <taxon>Metazoa</taxon>
        <taxon>Cnidaria</taxon>
        <taxon>Myxozoa</taxon>
        <taxon>Myxosporea</taxon>
        <taxon>Bivalvulida</taxon>
        <taxon>Platysporina</taxon>
        <taxon>Myxobolidae</taxon>
        <taxon>Henneguya</taxon>
    </lineage>
</organism>
<keyword evidence="10" id="KW-0333">Golgi apparatus</keyword>
<dbReference type="GO" id="GO:0030126">
    <property type="term" value="C:COPI vesicle coat"/>
    <property type="evidence" value="ECO:0007669"/>
    <property type="project" value="TreeGrafter"/>
</dbReference>
<dbReference type="InterPro" id="IPR011990">
    <property type="entry name" value="TPR-like_helical_dom_sf"/>
</dbReference>
<dbReference type="PANTHER" id="PTHR10805">
    <property type="entry name" value="COATOMER SUBUNIT EPSILON"/>
    <property type="match status" value="1"/>
</dbReference>
<proteinExistence type="inferred from homology"/>
<dbReference type="GO" id="GO:0006891">
    <property type="term" value="P:intra-Golgi vesicle-mediated transport"/>
    <property type="evidence" value="ECO:0007669"/>
    <property type="project" value="TreeGrafter"/>
</dbReference>
<keyword evidence="7" id="KW-0963">Cytoplasm</keyword>
<keyword evidence="8" id="KW-0931">ER-Golgi transport</keyword>
<evidence type="ECO:0000256" key="5">
    <source>
        <dbReference type="ARBA" id="ARBA00015828"/>
    </source>
</evidence>
<dbReference type="GO" id="GO:0006888">
    <property type="term" value="P:endoplasmic reticulum to Golgi vesicle-mediated transport"/>
    <property type="evidence" value="ECO:0007669"/>
    <property type="project" value="TreeGrafter"/>
</dbReference>
<sequence length="101" mass="11736">MCESIASTSFLLSLQSIYYMNRFKWTKAEELCQKALDMDPLNQNLLFNMCTIQKYKGSQSDLVQSTFISAYNYDPSHILSKEYDQKNAEFDQLCLSFSTKT</sequence>
<dbReference type="Gene3D" id="1.25.40.10">
    <property type="entry name" value="Tetratricopeptide repeat domain"/>
    <property type="match status" value="1"/>
</dbReference>
<evidence type="ECO:0000256" key="6">
    <source>
        <dbReference type="ARBA" id="ARBA00022448"/>
    </source>
</evidence>
<evidence type="ECO:0000256" key="10">
    <source>
        <dbReference type="ARBA" id="ARBA00023034"/>
    </source>
</evidence>
<comment type="subcellular location">
    <subcellularLocation>
        <location evidence="2">Cytoplasmic vesicle</location>
        <location evidence="2">COPI-coated vesicle membrane</location>
        <topology evidence="2">Peripheral membrane protein</topology>
        <orientation evidence="2">Cytoplasmic side</orientation>
    </subcellularLocation>
    <subcellularLocation>
        <location evidence="1">Golgi apparatus membrane</location>
        <topology evidence="1">Peripheral membrane protein</topology>
        <orientation evidence="1">Cytoplasmic side</orientation>
    </subcellularLocation>
</comment>
<keyword evidence="9" id="KW-0653">Protein transport</keyword>
<reference evidence="14" key="1">
    <citation type="submission" date="2018-11" db="EMBL/GenBank/DDBJ databases">
        <title>Henneguya salminicola genome and transcriptome.</title>
        <authorList>
            <person name="Yahalomi D."/>
            <person name="Atkinson S.D."/>
            <person name="Neuhof M."/>
            <person name="Chang E.S."/>
            <person name="Philippe H."/>
            <person name="Cartwright P."/>
            <person name="Bartholomew J.L."/>
            <person name="Huchon D."/>
        </authorList>
    </citation>
    <scope>NUCLEOTIDE SEQUENCE</scope>
    <source>
        <strain evidence="14">Hz1</strain>
        <tissue evidence="14">Whole</tissue>
    </source>
</reference>
<dbReference type="EMBL" id="GHBP01025698">
    <property type="protein sequence ID" value="NDJ95499.1"/>
    <property type="molecule type" value="Transcribed_RNA"/>
</dbReference>
<dbReference type="GO" id="GO:0006890">
    <property type="term" value="P:retrograde vesicle-mediated transport, Golgi to endoplasmic reticulum"/>
    <property type="evidence" value="ECO:0007669"/>
    <property type="project" value="InterPro"/>
</dbReference>
<protein>
    <recommendedName>
        <fullName evidence="5">Coatomer subunit epsilon</fullName>
    </recommendedName>
    <alternativeName>
        <fullName evidence="13">Epsilon-coat protein</fullName>
    </alternativeName>
</protein>
<dbReference type="GO" id="GO:0000139">
    <property type="term" value="C:Golgi membrane"/>
    <property type="evidence" value="ECO:0007669"/>
    <property type="project" value="UniProtKB-SubCell"/>
</dbReference>
<evidence type="ECO:0000256" key="1">
    <source>
        <dbReference type="ARBA" id="ARBA00004255"/>
    </source>
</evidence>
<dbReference type="SUPFAM" id="SSF48452">
    <property type="entry name" value="TPR-like"/>
    <property type="match status" value="1"/>
</dbReference>
<evidence type="ECO:0000256" key="2">
    <source>
        <dbReference type="ARBA" id="ARBA00004347"/>
    </source>
</evidence>
<dbReference type="AlphaFoldDB" id="A0A6G3MNE8"/>
<evidence type="ECO:0000256" key="12">
    <source>
        <dbReference type="ARBA" id="ARBA00023329"/>
    </source>
</evidence>
<comment type="subunit">
    <text evidence="4">Oligomeric complex that consists of at least the alpha, beta, beta', gamma, delta, epsilon and zeta subunits.</text>
</comment>
<evidence type="ECO:0000256" key="13">
    <source>
        <dbReference type="ARBA" id="ARBA00031602"/>
    </source>
</evidence>
<evidence type="ECO:0000256" key="7">
    <source>
        <dbReference type="ARBA" id="ARBA00022490"/>
    </source>
</evidence>
<dbReference type="Pfam" id="PF04733">
    <property type="entry name" value="Coatomer_E"/>
    <property type="match status" value="1"/>
</dbReference>
<evidence type="ECO:0000256" key="9">
    <source>
        <dbReference type="ARBA" id="ARBA00022927"/>
    </source>
</evidence>
<accession>A0A6G3MNE8</accession>
<evidence type="ECO:0000256" key="3">
    <source>
        <dbReference type="ARBA" id="ARBA00008827"/>
    </source>
</evidence>
<keyword evidence="12" id="KW-0968">Cytoplasmic vesicle</keyword>
<comment type="similarity">
    <text evidence="3">Belongs to the COPE family.</text>
</comment>
<dbReference type="GO" id="GO:0005198">
    <property type="term" value="F:structural molecule activity"/>
    <property type="evidence" value="ECO:0007669"/>
    <property type="project" value="InterPro"/>
</dbReference>
<dbReference type="PANTHER" id="PTHR10805:SF0">
    <property type="entry name" value="COATOMER SUBUNIT EPSILON"/>
    <property type="match status" value="1"/>
</dbReference>
<dbReference type="GO" id="GO:0015031">
    <property type="term" value="P:protein transport"/>
    <property type="evidence" value="ECO:0007669"/>
    <property type="project" value="UniProtKB-KW"/>
</dbReference>
<evidence type="ECO:0000256" key="8">
    <source>
        <dbReference type="ARBA" id="ARBA00022892"/>
    </source>
</evidence>
<evidence type="ECO:0000256" key="11">
    <source>
        <dbReference type="ARBA" id="ARBA00023136"/>
    </source>
</evidence>